<dbReference type="Gene3D" id="2.40.30.200">
    <property type="match status" value="1"/>
</dbReference>
<organism evidence="2 3">
    <name type="scientific">Siminovitchia terrae</name>
    <name type="common">Bacillus terrae</name>
    <dbReference type="NCBI Taxonomy" id="1914933"/>
    <lineage>
        <taxon>Bacteria</taxon>
        <taxon>Bacillati</taxon>
        <taxon>Bacillota</taxon>
        <taxon>Bacilli</taxon>
        <taxon>Bacillales</taxon>
        <taxon>Bacillaceae</taxon>
        <taxon>Siminovitchia</taxon>
    </lineage>
</organism>
<name>A0A429X9Y6_SIMTE</name>
<proteinExistence type="predicted"/>
<sequence>MISMTFNGIRKPFVTVLEKKRPYWAPLNRNIHTTRSGHTRLLSTEKEVLMIPVTLFIDGNSKEDLLNKAEEVAGWLITKEAEKLTFDDQPNRHFMAALDGGVDEDEIVSFSR</sequence>
<dbReference type="Pfam" id="PF05709">
    <property type="entry name" value="Sipho_tail"/>
    <property type="match status" value="1"/>
</dbReference>
<dbReference type="InterPro" id="IPR006520">
    <property type="entry name" value="Dit_BPSPP_N"/>
</dbReference>
<feature type="domain" description="Siphovirus-type tail component RIFT-related" evidence="1">
    <location>
        <begin position="42"/>
        <end position="109"/>
    </location>
</feature>
<accession>A0A429X9Y6</accession>
<reference evidence="2 3" key="1">
    <citation type="submission" date="2018-12" db="EMBL/GenBank/DDBJ databases">
        <authorList>
            <person name="Sun L."/>
            <person name="Chen Z."/>
        </authorList>
    </citation>
    <scope>NUCLEOTIDE SEQUENCE [LARGE SCALE GENOMIC DNA]</scope>
    <source>
        <strain evidence="2 3">LMG 29736</strain>
    </source>
</reference>
<protein>
    <recommendedName>
        <fullName evidence="1">Siphovirus-type tail component RIFT-related domain-containing protein</fullName>
    </recommendedName>
</protein>
<comment type="caution">
    <text evidence="2">The sequence shown here is derived from an EMBL/GenBank/DDBJ whole genome shotgun (WGS) entry which is preliminary data.</text>
</comment>
<dbReference type="InterPro" id="IPR008841">
    <property type="entry name" value="Siphovirus-type_tail_N"/>
</dbReference>
<evidence type="ECO:0000259" key="1">
    <source>
        <dbReference type="Pfam" id="PF05709"/>
    </source>
</evidence>
<evidence type="ECO:0000313" key="2">
    <source>
        <dbReference type="EMBL" id="RST60234.1"/>
    </source>
</evidence>
<dbReference type="Proteomes" id="UP000287296">
    <property type="component" value="Unassembled WGS sequence"/>
</dbReference>
<gene>
    <name evidence="2" type="ORF">D5F11_007195</name>
</gene>
<dbReference type="RefSeq" id="WP_120117552.1">
    <property type="nucleotide sequence ID" value="NZ_QYTW02000005.1"/>
</dbReference>
<dbReference type="NCBIfam" id="TIGR01633">
    <property type="entry name" value="phi3626_gp14_N"/>
    <property type="match status" value="1"/>
</dbReference>
<evidence type="ECO:0000313" key="3">
    <source>
        <dbReference type="Proteomes" id="UP000287296"/>
    </source>
</evidence>
<dbReference type="OrthoDB" id="3078561at2"/>
<dbReference type="AlphaFoldDB" id="A0A429X9Y6"/>
<dbReference type="EMBL" id="QYTW02000005">
    <property type="protein sequence ID" value="RST60234.1"/>
    <property type="molecule type" value="Genomic_DNA"/>
</dbReference>